<name>A0A7D7LPB2_9FLAO</name>
<proteinExistence type="predicted"/>
<dbReference type="PROSITE" id="PS51257">
    <property type="entry name" value="PROKAR_LIPOPROTEIN"/>
    <property type="match status" value="1"/>
</dbReference>
<reference evidence="1" key="3">
    <citation type="submission" date="2020-07" db="EMBL/GenBank/DDBJ databases">
        <authorList>
            <person name="Yang C."/>
        </authorList>
    </citation>
    <scope>NUCLEOTIDE SEQUENCE</scope>
    <source>
        <strain evidence="1">Cx-624</strain>
    </source>
</reference>
<protein>
    <submittedName>
        <fullName evidence="2">Uncharacterized protein</fullName>
    </submittedName>
</protein>
<evidence type="ECO:0000313" key="2">
    <source>
        <dbReference type="EMBL" id="QMS97996.1"/>
    </source>
</evidence>
<reference evidence="4" key="2">
    <citation type="submission" date="2020-07" db="EMBL/GenBank/DDBJ databases">
        <title>Flavobacterium sp. xlx-214.</title>
        <authorList>
            <person name="Yang C."/>
        </authorList>
    </citation>
    <scope>NUCLEOTIDE SEQUENCE [LARGE SCALE GENOMIC DNA]</scope>
    <source>
        <strain evidence="4">CX-624</strain>
    </source>
</reference>
<dbReference type="RefSeq" id="WP_181886718.1">
    <property type="nucleotide sequence ID" value="NZ_CP059472.1"/>
</dbReference>
<keyword evidence="4" id="KW-1185">Reference proteome</keyword>
<sequence length="165" mass="18610">MNSKHFLLGLLTLAIIQSCKKEFQDLSSTQSADTTTTVSTQSRQPEVATSALQTFAMPVEVEGCSCYFAKSQEDYDNEQFVYVDDYGNSAYIKLEGKMIKIPMEEGDFDPSNFNKVIEDLDYKISMTGRKTSEQDETMMFQGELSVYIKKEDRTITTPVYGECGC</sequence>
<gene>
    <name evidence="2" type="ORF">H1R16_09795</name>
    <name evidence="1" type="ORF">H2507_05670</name>
</gene>
<accession>A0A7D7LPB2</accession>
<evidence type="ECO:0000313" key="4">
    <source>
        <dbReference type="Proteomes" id="UP000539710"/>
    </source>
</evidence>
<dbReference type="AlphaFoldDB" id="A0A7D7LPB2"/>
<dbReference type="EMBL" id="CP059472">
    <property type="protein sequence ID" value="QMS97996.1"/>
    <property type="molecule type" value="Genomic_DNA"/>
</dbReference>
<dbReference type="Proteomes" id="UP000515349">
    <property type="component" value="Chromosome"/>
</dbReference>
<evidence type="ECO:0000313" key="3">
    <source>
        <dbReference type="Proteomes" id="UP000515349"/>
    </source>
</evidence>
<organism evidence="2 3">
    <name type="scientific">Marnyiella aurantia</name>
    <dbReference type="NCBI Taxonomy" id="2758037"/>
    <lineage>
        <taxon>Bacteria</taxon>
        <taxon>Pseudomonadati</taxon>
        <taxon>Bacteroidota</taxon>
        <taxon>Flavobacteriia</taxon>
        <taxon>Flavobacteriales</taxon>
        <taxon>Weeksellaceae</taxon>
        <taxon>Marnyiella</taxon>
    </lineage>
</organism>
<dbReference type="EMBL" id="JACEUX010000001">
    <property type="protein sequence ID" value="MBA5246649.1"/>
    <property type="molecule type" value="Genomic_DNA"/>
</dbReference>
<dbReference type="Proteomes" id="UP000539710">
    <property type="component" value="Unassembled WGS sequence"/>
</dbReference>
<reference evidence="2 3" key="1">
    <citation type="submission" date="2020-07" db="EMBL/GenBank/DDBJ databases">
        <title>Chryseobacterium sp.cx-624.</title>
        <authorList>
            <person name="Yang C."/>
        </authorList>
    </citation>
    <scope>NUCLEOTIDE SEQUENCE [LARGE SCALE GENOMIC DNA]</scope>
    <source>
        <strain evidence="3">cx-624</strain>
        <strain evidence="2">Cx-624</strain>
    </source>
</reference>
<dbReference type="KEGG" id="cbau:H1R16_09795"/>
<evidence type="ECO:0000313" key="1">
    <source>
        <dbReference type="EMBL" id="MBA5246649.1"/>
    </source>
</evidence>